<evidence type="ECO:0000313" key="4">
    <source>
        <dbReference type="Proteomes" id="UP001159428"/>
    </source>
</evidence>
<dbReference type="Pfam" id="PF13926">
    <property type="entry name" value="DUF4211"/>
    <property type="match status" value="1"/>
</dbReference>
<evidence type="ECO:0000256" key="1">
    <source>
        <dbReference type="SAM" id="MobiDB-lite"/>
    </source>
</evidence>
<evidence type="ECO:0000313" key="3">
    <source>
        <dbReference type="EMBL" id="CAH3106288.1"/>
    </source>
</evidence>
<dbReference type="EMBL" id="CALNXJ010000010">
    <property type="protein sequence ID" value="CAH3106288.1"/>
    <property type="molecule type" value="Genomic_DNA"/>
</dbReference>
<gene>
    <name evidence="3" type="ORF">PMEA_00001430</name>
</gene>
<accession>A0AAU9WDN5</accession>
<feature type="region of interest" description="Disordered" evidence="1">
    <location>
        <begin position="1"/>
        <end position="23"/>
    </location>
</feature>
<name>A0AAU9WDN5_9CNID</name>
<reference evidence="3 4" key="1">
    <citation type="submission" date="2022-05" db="EMBL/GenBank/DDBJ databases">
        <authorList>
            <consortium name="Genoscope - CEA"/>
            <person name="William W."/>
        </authorList>
    </citation>
    <scope>NUCLEOTIDE SEQUENCE [LARGE SCALE GENOMIC DNA]</scope>
</reference>
<feature type="domain" description="DUF4211" evidence="2">
    <location>
        <begin position="169"/>
        <end position="254"/>
    </location>
</feature>
<sequence>MEPDDPKSKKNNLTPRKEEITDDESVEEVIACASAKKKAALRRRIINSDDEQHENTPEQAKKFRTESGRNVRRKLAFDELKNERDLKQKGPSSKPCNASEGSSEESEVSSYHGSDERSEDESDLDLSSVDEDSESQDLASSSLERSSDESDPENFGVDEVTKSQELLNPREKQLFRLLVENLLRSIVDALLEGNDDYFKKAKTYWEKIINTLKDSQVGSSRWRDYKEMLMNYVVVNFLPLKQRMKRKKCEACLMPRFLTERVVCYEEPDGEVKQKFKVCQSCAAKGSVYHDLHHYKQQLKENCSEQLEKVQQMAGTETPEGIIKKCLDDERWLDWLFSHFQSTLNAANKWAVD</sequence>
<keyword evidence="4" id="KW-1185">Reference proteome</keyword>
<dbReference type="AlphaFoldDB" id="A0AAU9WDN5"/>
<dbReference type="InterPro" id="IPR025451">
    <property type="entry name" value="DUF4211"/>
</dbReference>
<feature type="compositionally biased region" description="Basic and acidic residues" evidence="1">
    <location>
        <begin position="53"/>
        <end position="88"/>
    </location>
</feature>
<protein>
    <recommendedName>
        <fullName evidence="2">DUF4211 domain-containing protein</fullName>
    </recommendedName>
</protein>
<feature type="compositionally biased region" description="Acidic residues" evidence="1">
    <location>
        <begin position="117"/>
        <end position="135"/>
    </location>
</feature>
<dbReference type="Proteomes" id="UP001159428">
    <property type="component" value="Unassembled WGS sequence"/>
</dbReference>
<feature type="region of interest" description="Disordered" evidence="1">
    <location>
        <begin position="46"/>
        <end position="162"/>
    </location>
</feature>
<evidence type="ECO:0000259" key="2">
    <source>
        <dbReference type="Pfam" id="PF13926"/>
    </source>
</evidence>
<organism evidence="3 4">
    <name type="scientific">Pocillopora meandrina</name>
    <dbReference type="NCBI Taxonomy" id="46732"/>
    <lineage>
        <taxon>Eukaryota</taxon>
        <taxon>Metazoa</taxon>
        <taxon>Cnidaria</taxon>
        <taxon>Anthozoa</taxon>
        <taxon>Hexacorallia</taxon>
        <taxon>Scleractinia</taxon>
        <taxon>Astrocoeniina</taxon>
        <taxon>Pocilloporidae</taxon>
        <taxon>Pocillopora</taxon>
    </lineage>
</organism>
<proteinExistence type="predicted"/>
<comment type="caution">
    <text evidence="3">The sequence shown here is derived from an EMBL/GenBank/DDBJ whole genome shotgun (WGS) entry which is preliminary data.</text>
</comment>